<comment type="caution">
    <text evidence="4">The sequence shown here is derived from an EMBL/GenBank/DDBJ whole genome shotgun (WGS) entry which is preliminary data.</text>
</comment>
<dbReference type="AlphaFoldDB" id="A0A0C1E438"/>
<evidence type="ECO:0000259" key="3">
    <source>
        <dbReference type="Pfam" id="PF00156"/>
    </source>
</evidence>
<evidence type="ECO:0000313" key="4">
    <source>
        <dbReference type="EMBL" id="KIC06674.1"/>
    </source>
</evidence>
<dbReference type="InterPro" id="IPR029057">
    <property type="entry name" value="PRTase-like"/>
</dbReference>
<feature type="domain" description="Phosphoribosyltransferase" evidence="3">
    <location>
        <begin position="51"/>
        <end position="173"/>
    </location>
</feature>
<accession>A0A0C1E438</accession>
<name>A0A0C1E438_9NEIS</name>
<dbReference type="EMBL" id="JUFZ01000091">
    <property type="protein sequence ID" value="KIC06674.1"/>
    <property type="molecule type" value="Genomic_DNA"/>
</dbReference>
<gene>
    <name evidence="4" type="ORF">MCC93_19130</name>
</gene>
<dbReference type="SUPFAM" id="SSF53271">
    <property type="entry name" value="PRTase-like"/>
    <property type="match status" value="1"/>
</dbReference>
<protein>
    <submittedName>
        <fullName evidence="4">Phosphoribosyltransferase</fullName>
    </submittedName>
</protein>
<dbReference type="InterPro" id="IPR000836">
    <property type="entry name" value="PRTase_dom"/>
</dbReference>
<keyword evidence="2 4" id="KW-0808">Transferase</keyword>
<evidence type="ECO:0000313" key="5">
    <source>
        <dbReference type="Proteomes" id="UP000031390"/>
    </source>
</evidence>
<sequence length="216" mass="24457">MQCWLFYITSELPDSMPAHTSKCSTKSLQFKLIHPIESGIAMKQKIWYTYDDIHRVIKALAEKIQNSGVKYDAMIAIGGGGFIPARMLRCFLEIPIYAVTTAYYDSDNEGQVTEEVKKVQWLDPVPDALKGKNVLVVDEVDDSRVTMEFCLTELQKEDFGTIGVAVLHEKIKAKVGKIPEGIPYFSGLTVEDWWINYPWDALDIDEHNHLAAEGKK</sequence>
<keyword evidence="1 4" id="KW-0328">Glycosyltransferase</keyword>
<dbReference type="Gene3D" id="3.40.50.2020">
    <property type="match status" value="1"/>
</dbReference>
<evidence type="ECO:0000256" key="2">
    <source>
        <dbReference type="ARBA" id="ARBA00022679"/>
    </source>
</evidence>
<dbReference type="CDD" id="cd06223">
    <property type="entry name" value="PRTases_typeI"/>
    <property type="match status" value="1"/>
</dbReference>
<reference evidence="4 5" key="1">
    <citation type="submission" date="2014-12" db="EMBL/GenBank/DDBJ databases">
        <title>Genome sequence of Morococcus cerebrosus.</title>
        <authorList>
            <person name="Shin S.-K."/>
            <person name="Yi H."/>
        </authorList>
    </citation>
    <scope>NUCLEOTIDE SEQUENCE [LARGE SCALE GENOMIC DNA]</scope>
    <source>
        <strain evidence="4 5">CIP 81.93</strain>
    </source>
</reference>
<dbReference type="PANTHER" id="PTHR43363">
    <property type="entry name" value="HYPOXANTHINE PHOSPHORIBOSYLTRANSFERASE"/>
    <property type="match status" value="1"/>
</dbReference>
<dbReference type="GO" id="GO:0016757">
    <property type="term" value="F:glycosyltransferase activity"/>
    <property type="evidence" value="ECO:0007669"/>
    <property type="project" value="UniProtKB-KW"/>
</dbReference>
<dbReference type="Pfam" id="PF00156">
    <property type="entry name" value="Pribosyltran"/>
    <property type="match status" value="1"/>
</dbReference>
<dbReference type="PATRIC" id="fig|1056807.3.peg.1837"/>
<dbReference type="Proteomes" id="UP000031390">
    <property type="component" value="Unassembled WGS sequence"/>
</dbReference>
<proteinExistence type="predicted"/>
<dbReference type="PANTHER" id="PTHR43363:SF1">
    <property type="entry name" value="HYPOXANTHINE-GUANINE PHOSPHORIBOSYLTRANSFERASE"/>
    <property type="match status" value="1"/>
</dbReference>
<organism evidence="4 5">
    <name type="scientific">Morococcus cerebrosus</name>
    <dbReference type="NCBI Taxonomy" id="1056807"/>
    <lineage>
        <taxon>Bacteria</taxon>
        <taxon>Pseudomonadati</taxon>
        <taxon>Pseudomonadota</taxon>
        <taxon>Betaproteobacteria</taxon>
        <taxon>Neisseriales</taxon>
        <taxon>Neisseriaceae</taxon>
        <taxon>Morococcus</taxon>
    </lineage>
</organism>
<evidence type="ECO:0000256" key="1">
    <source>
        <dbReference type="ARBA" id="ARBA00022676"/>
    </source>
</evidence>